<evidence type="ECO:0000313" key="5">
    <source>
        <dbReference type="EMBL" id="KGG51309.1"/>
    </source>
</evidence>
<dbReference type="RefSeq" id="XP_013238827.1">
    <property type="nucleotide sequence ID" value="XM_013383373.1"/>
</dbReference>
<dbReference type="AlphaFoldDB" id="A0A098VTZ9"/>
<dbReference type="EMBL" id="JMKJ01000332">
    <property type="protein sequence ID" value="KGG51309.1"/>
    <property type="molecule type" value="Genomic_DNA"/>
</dbReference>
<evidence type="ECO:0000256" key="3">
    <source>
        <dbReference type="ARBA" id="ARBA00022679"/>
    </source>
</evidence>
<protein>
    <submittedName>
        <fullName evidence="6">Uncharacterized protein</fullName>
    </submittedName>
</protein>
<evidence type="ECO:0000256" key="2">
    <source>
        <dbReference type="ARBA" id="ARBA00022603"/>
    </source>
</evidence>
<name>A0A098VTZ9_9MICR</name>
<keyword evidence="7" id="KW-1185">Reference proteome</keyword>
<dbReference type="VEuPathDB" id="MicrosporidiaDB:DI09_39p30"/>
<dbReference type="SUPFAM" id="SSF53335">
    <property type="entry name" value="S-adenosyl-L-methionine-dependent methyltransferases"/>
    <property type="match status" value="1"/>
</dbReference>
<dbReference type="InterPro" id="IPR029063">
    <property type="entry name" value="SAM-dependent_MTases_sf"/>
</dbReference>
<dbReference type="GO" id="GO:0008173">
    <property type="term" value="F:RNA methyltransferase activity"/>
    <property type="evidence" value="ECO:0007669"/>
    <property type="project" value="UniProtKB-ARBA"/>
</dbReference>
<proteinExistence type="inferred from homology"/>
<dbReference type="OrthoDB" id="417697at2759"/>
<comment type="caution">
    <text evidence="6">The sequence shown here is derived from an EMBL/GenBank/DDBJ whole genome shotgun (WGS) entry which is preliminary data.</text>
</comment>
<organism evidence="6 7">
    <name type="scientific">Mitosporidium daphniae</name>
    <dbReference type="NCBI Taxonomy" id="1485682"/>
    <lineage>
        <taxon>Eukaryota</taxon>
        <taxon>Fungi</taxon>
        <taxon>Fungi incertae sedis</taxon>
        <taxon>Microsporidia</taxon>
        <taxon>Mitosporidium</taxon>
    </lineage>
</organism>
<sequence length="266" mass="30009">MVIPPFWTSKYLSECGEKSWNLFYRRNKDHFFRDRHWLGTEFAELSGEGEGHFLLEIGCGVGNLLFPLLREFPLLRCYGVEISTEAVKLIMESPEYERFAHRLWVAAFDFATDISQGQLALGLPMHKNQDINCNFGMQGLCLDASPAPTWKNFYSLLDTTKMHPSFTLATLVFMLSAVPPASHNLVVRNAFEVSLSALNPSSSGQVVCSSSAIMQLMIWHSSALKRTEKLTNILLYGRMGRFPSSFLQVGLHALLFMFPIITRDSG</sequence>
<dbReference type="GeneID" id="25260740"/>
<accession>A0A098VTZ9</accession>
<comment type="similarity">
    <text evidence="1">Belongs to the methyltransferase superfamily. METL family.</text>
</comment>
<dbReference type="VEuPathDB" id="MicrosporidiaDB:DI09_17p300"/>
<evidence type="ECO:0000313" key="4">
    <source>
        <dbReference type="EMBL" id="KGG50380.1"/>
    </source>
</evidence>
<evidence type="ECO:0000313" key="6">
    <source>
        <dbReference type="EMBL" id="KGG52400.1"/>
    </source>
</evidence>
<dbReference type="RefSeq" id="XP_013237753.1">
    <property type="nucleotide sequence ID" value="XM_013382299.1"/>
</dbReference>
<dbReference type="GO" id="GO:0008757">
    <property type="term" value="F:S-adenosylmethionine-dependent methyltransferase activity"/>
    <property type="evidence" value="ECO:0007669"/>
    <property type="project" value="UniProtKB-ARBA"/>
</dbReference>
<reference evidence="6 7" key="1">
    <citation type="submission" date="2014-04" db="EMBL/GenBank/DDBJ databases">
        <title>A new species of microsporidia sheds light on the evolution of extreme parasitism.</title>
        <authorList>
            <person name="Haag K.L."/>
            <person name="James T.Y."/>
            <person name="Larsson R."/>
            <person name="Schaer T.M."/>
            <person name="Refardt D."/>
            <person name="Pombert J.-F."/>
            <person name="Ebert D."/>
        </authorList>
    </citation>
    <scope>NUCLEOTIDE SEQUENCE [LARGE SCALE GENOMIC DNA]</scope>
    <source>
        <strain evidence="6 7">UGP3</strain>
        <tissue evidence="6">Spores</tissue>
    </source>
</reference>
<dbReference type="Proteomes" id="UP000029725">
    <property type="component" value="Unassembled WGS sequence"/>
</dbReference>
<gene>
    <name evidence="6" type="ORF">DI09_17p300</name>
    <name evidence="5" type="ORF">DI09_39p30</name>
    <name evidence="4" type="ORF">DI09_73p80</name>
</gene>
<dbReference type="VEuPathDB" id="MicrosporidiaDB:DI09_73p80"/>
<evidence type="ECO:0000313" key="7">
    <source>
        <dbReference type="Proteomes" id="UP000029725"/>
    </source>
</evidence>
<dbReference type="RefSeq" id="XP_013236816.1">
    <property type="nucleotide sequence ID" value="XM_013381362.1"/>
</dbReference>
<dbReference type="HOGENOM" id="CLU_1046160_0_0_1"/>
<dbReference type="GeneID" id="25258736"/>
<dbReference type="EMBL" id="JMKJ01000583">
    <property type="protein sequence ID" value="KGG50380.1"/>
    <property type="molecule type" value="Genomic_DNA"/>
</dbReference>
<keyword evidence="3" id="KW-0808">Transferase</keyword>
<dbReference type="GeneID" id="25259799"/>
<keyword evidence="2" id="KW-0489">Methyltransferase</keyword>
<dbReference type="PANTHER" id="PTHR22809:SF5">
    <property type="entry name" value="TRNA N(3)-METHYLCYTIDINE METHYLTRANSFERASE METTL6"/>
    <property type="match status" value="1"/>
</dbReference>
<dbReference type="PANTHER" id="PTHR22809">
    <property type="entry name" value="METHYLTRANSFERASE-RELATED"/>
    <property type="match status" value="1"/>
</dbReference>
<dbReference type="EMBL" id="JMKJ01000088">
    <property type="protein sequence ID" value="KGG52400.1"/>
    <property type="molecule type" value="Genomic_DNA"/>
</dbReference>
<dbReference type="Gene3D" id="3.40.50.150">
    <property type="entry name" value="Vaccinia Virus protein VP39"/>
    <property type="match status" value="1"/>
</dbReference>
<dbReference type="InterPro" id="IPR026113">
    <property type="entry name" value="METTL2/6/8-like"/>
</dbReference>
<evidence type="ECO:0000256" key="1">
    <source>
        <dbReference type="ARBA" id="ARBA00009725"/>
    </source>
</evidence>
<dbReference type="GO" id="GO:0032259">
    <property type="term" value="P:methylation"/>
    <property type="evidence" value="ECO:0007669"/>
    <property type="project" value="UniProtKB-KW"/>
</dbReference>